<proteinExistence type="predicted"/>
<gene>
    <name evidence="1" type="ORF">RIdsm_03905</name>
</gene>
<name>A0A5P3AHJ2_9RHOB</name>
<dbReference type="OrthoDB" id="8056596at2"/>
<dbReference type="KEGG" id="rid:RIdsm_03905"/>
<organism evidence="1 2">
    <name type="scientific">Roseovarius indicus</name>
    <dbReference type="NCBI Taxonomy" id="540747"/>
    <lineage>
        <taxon>Bacteria</taxon>
        <taxon>Pseudomonadati</taxon>
        <taxon>Pseudomonadota</taxon>
        <taxon>Alphaproteobacteria</taxon>
        <taxon>Rhodobacterales</taxon>
        <taxon>Roseobacteraceae</taxon>
        <taxon>Roseovarius</taxon>
    </lineage>
</organism>
<dbReference type="AlphaFoldDB" id="A0A5P3AHJ2"/>
<dbReference type="EMBL" id="CP031598">
    <property type="protein sequence ID" value="QEW28080.1"/>
    <property type="molecule type" value="Genomic_DNA"/>
</dbReference>
<accession>A0A5P3AHJ2</accession>
<sequence length="285" mass="30420">MTDRPDFDIAGFEAEHSAARYAAATQALAVAAAPTATPDSAIATDKGMVQYHVIAETPTGSQYAAMMQENADNLMGMGGLIHGYMTANYPTVDSQLLDINLWNTVVGHLPDLAVGPTVRKQYSNTVAGTDLAGTFLQMLAKAKVAPGAKIGTDFGTWLEAMGQLVFAAHGAGQTYKAITCSYLCYLVDNGAGGFYDYGAIVLREVDITQDFMTYKGACQASPGVQVELQFTEITSPVQLSRIRKGGPDFQLFQQLVNANATTAFSKAPNFFDGRNTPQADLTPYI</sequence>
<evidence type="ECO:0000313" key="1">
    <source>
        <dbReference type="EMBL" id="QEW28080.1"/>
    </source>
</evidence>
<reference evidence="1 2" key="1">
    <citation type="submission" date="2018-08" db="EMBL/GenBank/DDBJ databases">
        <title>Genetic Globetrotter - A new plasmid hitch-hiking vast phylogenetic and geographic distances.</title>
        <authorList>
            <person name="Vollmers J."/>
            <person name="Petersen J."/>
        </authorList>
    </citation>
    <scope>NUCLEOTIDE SEQUENCE [LARGE SCALE GENOMIC DNA]</scope>
    <source>
        <strain evidence="1 2">DSM 26383</strain>
    </source>
</reference>
<dbReference type="Proteomes" id="UP000325785">
    <property type="component" value="Chromosome"/>
</dbReference>
<protein>
    <submittedName>
        <fullName evidence="1">Uncharacterized protein</fullName>
    </submittedName>
</protein>
<dbReference type="RefSeq" id="WP_057817988.1">
    <property type="nucleotide sequence ID" value="NZ_CP031598.1"/>
</dbReference>
<evidence type="ECO:0000313" key="2">
    <source>
        <dbReference type="Proteomes" id="UP000325785"/>
    </source>
</evidence>